<protein>
    <submittedName>
        <fullName evidence="2">Uncharacterized protein</fullName>
    </submittedName>
</protein>
<dbReference type="PANTHER" id="PTHR31374:SF124">
    <property type="entry name" value="OS04G0617350 PROTEIN"/>
    <property type="match status" value="1"/>
</dbReference>
<dbReference type="AlphaFoldDB" id="A3AXF7"/>
<evidence type="ECO:0000313" key="2">
    <source>
        <dbReference type="EMBL" id="EAZ31996.1"/>
    </source>
</evidence>
<sequence>MVSWRRSRVVAAAGEDEARERLVPGCGGAGGEKAAAVPRGCVALLLVGNGGGGGGDGDDGERVVVEVRALERPRVGALLEKAAREFGYDQKGVLRVPCSAGEFRQALTADGGAADAGAPCRRR</sequence>
<dbReference type="InterPro" id="IPR003676">
    <property type="entry name" value="SAUR_fam"/>
</dbReference>
<dbReference type="GO" id="GO:0009733">
    <property type="term" value="P:response to auxin"/>
    <property type="evidence" value="ECO:0007669"/>
    <property type="project" value="InterPro"/>
</dbReference>
<organism evidence="2">
    <name type="scientific">Oryza sativa subsp. japonica</name>
    <name type="common">Rice</name>
    <dbReference type="NCBI Taxonomy" id="39947"/>
    <lineage>
        <taxon>Eukaryota</taxon>
        <taxon>Viridiplantae</taxon>
        <taxon>Streptophyta</taxon>
        <taxon>Embryophyta</taxon>
        <taxon>Tracheophyta</taxon>
        <taxon>Spermatophyta</taxon>
        <taxon>Magnoliopsida</taxon>
        <taxon>Liliopsida</taxon>
        <taxon>Poales</taxon>
        <taxon>Poaceae</taxon>
        <taxon>BOP clade</taxon>
        <taxon>Oryzoideae</taxon>
        <taxon>Oryzeae</taxon>
        <taxon>Oryzinae</taxon>
        <taxon>Oryza</taxon>
        <taxon>Oryza sativa</taxon>
    </lineage>
</organism>
<reference evidence="2" key="2">
    <citation type="submission" date="2008-12" db="EMBL/GenBank/DDBJ databases">
        <title>Improved gene annotation of the rice (Oryza sativa) genomes.</title>
        <authorList>
            <person name="Wang J."/>
            <person name="Li R."/>
            <person name="Fan W."/>
            <person name="Huang Q."/>
            <person name="Zhang J."/>
            <person name="Zhou Y."/>
            <person name="Hu Y."/>
            <person name="Zi S."/>
            <person name="Li J."/>
            <person name="Ni P."/>
            <person name="Zheng H."/>
            <person name="Zhang Y."/>
            <person name="Zhao M."/>
            <person name="Hao Q."/>
            <person name="McDermott J."/>
            <person name="Samudrala R."/>
            <person name="Kristiansen K."/>
            <person name="Wong G.K.-S."/>
        </authorList>
    </citation>
    <scope>NUCLEOTIDE SEQUENCE</scope>
</reference>
<dbReference type="PANTHER" id="PTHR31374">
    <property type="entry name" value="AUXIN-INDUCED PROTEIN-LIKE-RELATED"/>
    <property type="match status" value="1"/>
</dbReference>
<dbReference type="EMBL" id="CM000141">
    <property type="protein sequence ID" value="EAZ31996.1"/>
    <property type="molecule type" value="Genomic_DNA"/>
</dbReference>
<reference evidence="2" key="1">
    <citation type="journal article" date="2005" name="PLoS Biol.">
        <title>The genomes of Oryza sativa: a history of duplications.</title>
        <authorList>
            <person name="Yu J."/>
            <person name="Wang J."/>
            <person name="Lin W."/>
            <person name="Li S."/>
            <person name="Li H."/>
            <person name="Zhou J."/>
            <person name="Ni P."/>
            <person name="Dong W."/>
            <person name="Hu S."/>
            <person name="Zeng C."/>
            <person name="Zhang J."/>
            <person name="Zhang Y."/>
            <person name="Li R."/>
            <person name="Xu Z."/>
            <person name="Li S."/>
            <person name="Li X."/>
            <person name="Zheng H."/>
            <person name="Cong L."/>
            <person name="Lin L."/>
            <person name="Yin J."/>
            <person name="Geng J."/>
            <person name="Li G."/>
            <person name="Shi J."/>
            <person name="Liu J."/>
            <person name="Lv H."/>
            <person name="Li J."/>
            <person name="Wang J."/>
            <person name="Deng Y."/>
            <person name="Ran L."/>
            <person name="Shi X."/>
            <person name="Wang X."/>
            <person name="Wu Q."/>
            <person name="Li C."/>
            <person name="Ren X."/>
            <person name="Wang J."/>
            <person name="Wang X."/>
            <person name="Li D."/>
            <person name="Liu D."/>
            <person name="Zhang X."/>
            <person name="Ji Z."/>
            <person name="Zhao W."/>
            <person name="Sun Y."/>
            <person name="Zhang Z."/>
            <person name="Bao J."/>
            <person name="Han Y."/>
            <person name="Dong L."/>
            <person name="Ji J."/>
            <person name="Chen P."/>
            <person name="Wu S."/>
            <person name="Liu J."/>
            <person name="Xiao Y."/>
            <person name="Bu D."/>
            <person name="Tan J."/>
            <person name="Yang L."/>
            <person name="Ye C."/>
            <person name="Zhang J."/>
            <person name="Xu J."/>
            <person name="Zhou Y."/>
            <person name="Yu Y."/>
            <person name="Zhang B."/>
            <person name="Zhuang S."/>
            <person name="Wei H."/>
            <person name="Liu B."/>
            <person name="Lei M."/>
            <person name="Yu H."/>
            <person name="Li Y."/>
            <person name="Xu H."/>
            <person name="Wei S."/>
            <person name="He X."/>
            <person name="Fang L."/>
            <person name="Zhang Z."/>
            <person name="Zhang Y."/>
            <person name="Huang X."/>
            <person name="Su Z."/>
            <person name="Tong W."/>
            <person name="Li J."/>
            <person name="Tong Z."/>
            <person name="Li S."/>
            <person name="Ye J."/>
            <person name="Wang L."/>
            <person name="Fang L."/>
            <person name="Lei T."/>
            <person name="Chen C."/>
            <person name="Chen H."/>
            <person name="Xu Z."/>
            <person name="Li H."/>
            <person name="Huang H."/>
            <person name="Zhang F."/>
            <person name="Xu H."/>
            <person name="Li N."/>
            <person name="Zhao C."/>
            <person name="Li S."/>
            <person name="Dong L."/>
            <person name="Huang Y."/>
            <person name="Li L."/>
            <person name="Xi Y."/>
            <person name="Qi Q."/>
            <person name="Li W."/>
            <person name="Zhang B."/>
            <person name="Hu W."/>
            <person name="Zhang Y."/>
            <person name="Tian X."/>
            <person name="Jiao Y."/>
            <person name="Liang X."/>
            <person name="Jin J."/>
            <person name="Gao L."/>
            <person name="Zheng W."/>
            <person name="Hao B."/>
            <person name="Liu S."/>
            <person name="Wang W."/>
            <person name="Yuan L."/>
            <person name="Cao M."/>
            <person name="McDermott J."/>
            <person name="Samudrala R."/>
            <person name="Wang J."/>
            <person name="Wong G.K."/>
            <person name="Yang H."/>
        </authorList>
    </citation>
    <scope>NUCLEOTIDE SEQUENCE [LARGE SCALE GENOMIC DNA]</scope>
</reference>
<dbReference type="Pfam" id="PF02519">
    <property type="entry name" value="Auxin_inducible"/>
    <property type="match status" value="1"/>
</dbReference>
<evidence type="ECO:0000256" key="1">
    <source>
        <dbReference type="ARBA" id="ARBA00006974"/>
    </source>
</evidence>
<accession>A3AXF7</accession>
<comment type="similarity">
    <text evidence="1">Belongs to the ARG7 family.</text>
</comment>
<gene>
    <name evidence="2" type="ORF">OsJ_16173</name>
</gene>
<proteinExistence type="inferred from homology"/>
<name>A3AXF7_ORYSJ</name>
<dbReference type="Proteomes" id="UP000007752">
    <property type="component" value="Chromosome 4"/>
</dbReference>